<feature type="region of interest" description="Disordered" evidence="1">
    <location>
        <begin position="283"/>
        <end position="313"/>
    </location>
</feature>
<dbReference type="PANTHER" id="PTHR22736">
    <property type="entry name" value="COILED-COIL DOMAIN-CONTAINING PROTEIN 66"/>
    <property type="match status" value="1"/>
</dbReference>
<feature type="region of interest" description="Disordered" evidence="1">
    <location>
        <begin position="611"/>
        <end position="725"/>
    </location>
</feature>
<dbReference type="InterPro" id="IPR039183">
    <property type="entry name" value="CCD66"/>
</dbReference>
<organism evidence="3 4">
    <name type="scientific">Neodiprion lecontei</name>
    <name type="common">Redheaded pine sawfly</name>
    <dbReference type="NCBI Taxonomy" id="441921"/>
    <lineage>
        <taxon>Eukaryota</taxon>
        <taxon>Metazoa</taxon>
        <taxon>Ecdysozoa</taxon>
        <taxon>Arthropoda</taxon>
        <taxon>Hexapoda</taxon>
        <taxon>Insecta</taxon>
        <taxon>Pterygota</taxon>
        <taxon>Neoptera</taxon>
        <taxon>Endopterygota</taxon>
        <taxon>Hymenoptera</taxon>
        <taxon>Tenthredinoidea</taxon>
        <taxon>Diprionidae</taxon>
        <taxon>Diprioninae</taxon>
        <taxon>Neodiprion</taxon>
    </lineage>
</organism>
<evidence type="ECO:0000313" key="4">
    <source>
        <dbReference type="RefSeq" id="XP_046588223.1"/>
    </source>
</evidence>
<evidence type="ECO:0000313" key="3">
    <source>
        <dbReference type="Proteomes" id="UP000829291"/>
    </source>
</evidence>
<dbReference type="GeneID" id="107217803"/>
<feature type="compositionally biased region" description="Polar residues" evidence="1">
    <location>
        <begin position="647"/>
        <end position="659"/>
    </location>
</feature>
<protein>
    <submittedName>
        <fullName evidence="4">Histone-lysine N-methyltransferase, H3 lysine-79 specific isoform X1</fullName>
    </submittedName>
</protein>
<feature type="compositionally biased region" description="Basic and acidic residues" evidence="1">
    <location>
        <begin position="694"/>
        <end position="712"/>
    </location>
</feature>
<keyword evidence="3" id="KW-1185">Reference proteome</keyword>
<dbReference type="Pfam" id="PF15236">
    <property type="entry name" value="CCDC66"/>
    <property type="match status" value="1"/>
</dbReference>
<dbReference type="PANTHER" id="PTHR22736:SF2">
    <property type="entry name" value="COILED-COIL DOMAIN-CONTAINING PROTEIN 66"/>
    <property type="match status" value="1"/>
</dbReference>
<gene>
    <name evidence="4" type="primary">LOC107217803</name>
</gene>
<sequence>MNGRMSLVEQKRLQWAKEREEMARLSCASWGTTVKPVVNVIHDAVRSRMSTLAGVPALRRGCGLGVDSTKSVGRVAGETHLLRASLISLQDTTDVNDRGPNGPILRQRSPSLPPIYTRESGGSLQHTSKQVEVDQVGLRYQGPDHTQLNHHNSYPFHNHIRRKRYGDSPREELGGETSGYASDSAEVPLPAVADLLPNCKPPGSAMSENNLQNPTNYNCYVTPESSLPPSRRLSAVRGCTELRPRWGSLWGQELIRGDPPPPSWLERGLSRIDHTSQVLVINHESASSPDSSTTSSAGSDSNKTYLRGQNVPLDDGVLQEREVKRQKALELQNAIKHQLEERDRQRKEEKQQRLMEEQAEEERIKRERDKEKQRFEEEQRKFKEKEDTEHKKAEAMRQVLEAAERLAKEEKKYRRKHNNMLNLGKDENNINVDAAEPAMQSEICPNQISEKKFDHSPVTENTQSVNDGYYLKRENKELSHSSEYISGKENSLYNNIQEPKVNTIQLPVSSEIAIVLSGRLQDPEILNASNLQVNLVVSPTPTKSESVPNLFSVSNTPLSNVISPATISHASQHRYTKTTDTRLLTPSKYRTTIAREFGTQTDLEDMHNNACPYKEMSMKERKESLNTNRREIEKSTNTVLTEELSMKTLSRSKAQSRSSLEARPRWNANRPGTRYRTQSEKDPHYQRRLRLRRRQLDSSDDGSRSPSLERRKPTNLKSKNRNTMRRTIKLDSYDADLSMDSLNSIVPLKVDKNGKIHIDNNKNNKKNKPQSNEIINDERSLSIKEGNEKLNTWYNREILLQLTTLRNGLAMKQKEWDPQRCLVSPSAEFE</sequence>
<evidence type="ECO:0000259" key="2">
    <source>
        <dbReference type="Pfam" id="PF15236"/>
    </source>
</evidence>
<feature type="domain" description="CCDC66" evidence="2">
    <location>
        <begin position="277"/>
        <end position="418"/>
    </location>
</feature>
<accession>A0ABM3FJM7</accession>
<dbReference type="InterPro" id="IPR040467">
    <property type="entry name" value="CCDC66_dom"/>
</dbReference>
<feature type="region of interest" description="Disordered" evidence="1">
    <location>
        <begin position="340"/>
        <end position="393"/>
    </location>
</feature>
<dbReference type="RefSeq" id="XP_046588223.1">
    <property type="nucleotide sequence ID" value="XM_046732267.1"/>
</dbReference>
<evidence type="ECO:0000256" key="1">
    <source>
        <dbReference type="SAM" id="MobiDB-lite"/>
    </source>
</evidence>
<feature type="region of interest" description="Disordered" evidence="1">
    <location>
        <begin position="93"/>
        <end position="113"/>
    </location>
</feature>
<proteinExistence type="predicted"/>
<feature type="compositionally biased region" description="Basic and acidic residues" evidence="1">
    <location>
        <begin position="616"/>
        <end position="634"/>
    </location>
</feature>
<reference evidence="4" key="1">
    <citation type="submission" date="2025-08" db="UniProtKB">
        <authorList>
            <consortium name="RefSeq"/>
        </authorList>
    </citation>
    <scope>IDENTIFICATION</scope>
    <source>
        <tissue evidence="4">Thorax and Abdomen</tissue>
    </source>
</reference>
<name>A0ABM3FJM7_NEOLC</name>
<dbReference type="Proteomes" id="UP000829291">
    <property type="component" value="Chromosome 2"/>
</dbReference>
<feature type="compositionally biased region" description="Low complexity" evidence="1">
    <location>
        <begin position="285"/>
        <end position="301"/>
    </location>
</feature>